<protein>
    <recommendedName>
        <fullName evidence="3">DUF2752 domain-containing protein</fullName>
    </recommendedName>
</protein>
<gene>
    <name evidence="2" type="ORF">MNBD_PLANCTO02-2630</name>
</gene>
<feature type="transmembrane region" description="Helical" evidence="1">
    <location>
        <begin position="135"/>
        <end position="158"/>
    </location>
</feature>
<feature type="transmembrane region" description="Helical" evidence="1">
    <location>
        <begin position="102"/>
        <end position="123"/>
    </location>
</feature>
<dbReference type="Pfam" id="PF10825">
    <property type="entry name" value="DUF2752"/>
    <property type="match status" value="1"/>
</dbReference>
<keyword evidence="1" id="KW-0812">Transmembrane</keyword>
<evidence type="ECO:0000256" key="1">
    <source>
        <dbReference type="SAM" id="Phobius"/>
    </source>
</evidence>
<feature type="transmembrane region" description="Helical" evidence="1">
    <location>
        <begin position="30"/>
        <end position="49"/>
    </location>
</feature>
<proteinExistence type="predicted"/>
<keyword evidence="1" id="KW-1133">Transmembrane helix</keyword>
<dbReference type="EMBL" id="UOGL01000251">
    <property type="protein sequence ID" value="VAX38719.1"/>
    <property type="molecule type" value="Genomic_DNA"/>
</dbReference>
<organism evidence="2">
    <name type="scientific">hydrothermal vent metagenome</name>
    <dbReference type="NCBI Taxonomy" id="652676"/>
    <lineage>
        <taxon>unclassified sequences</taxon>
        <taxon>metagenomes</taxon>
        <taxon>ecological metagenomes</taxon>
    </lineage>
</organism>
<evidence type="ECO:0008006" key="3">
    <source>
        <dbReference type="Google" id="ProtNLM"/>
    </source>
</evidence>
<dbReference type="AlphaFoldDB" id="A0A3B1D916"/>
<feature type="transmembrane region" description="Helical" evidence="1">
    <location>
        <begin position="69"/>
        <end position="90"/>
    </location>
</feature>
<keyword evidence="1" id="KW-0472">Membrane</keyword>
<dbReference type="InterPro" id="IPR021215">
    <property type="entry name" value="DUF2752"/>
</dbReference>
<sequence length="159" mass="18245">MLRFFSPFPFKKKFSLKSEHGYPLGTVQRYLLAFWSLFLIAGFALAVSLEPSPLGYGTHQKLGLPPCSFLILFDIPCPSCGMTTSFANFVRGRFIASAQANVAGLLLALFCFLQIPWIGISFFRRRMWLIEKPDIFFLWILIFLTIICLARWGIVVYFR</sequence>
<reference evidence="2" key="1">
    <citation type="submission" date="2018-06" db="EMBL/GenBank/DDBJ databases">
        <authorList>
            <person name="Zhirakovskaya E."/>
        </authorList>
    </citation>
    <scope>NUCLEOTIDE SEQUENCE</scope>
</reference>
<accession>A0A3B1D916</accession>
<evidence type="ECO:0000313" key="2">
    <source>
        <dbReference type="EMBL" id="VAX38719.1"/>
    </source>
</evidence>
<name>A0A3B1D916_9ZZZZ</name>